<dbReference type="STRING" id="372326.A0A1V4KDY4"/>
<evidence type="ECO:0000313" key="3">
    <source>
        <dbReference type="Proteomes" id="UP000190648"/>
    </source>
</evidence>
<keyword evidence="2" id="KW-0378">Hydrolase</keyword>
<dbReference type="Proteomes" id="UP000190648">
    <property type="component" value="Unassembled WGS sequence"/>
</dbReference>
<dbReference type="EMBL" id="LSYS01003491">
    <property type="protein sequence ID" value="OPJ82605.1"/>
    <property type="molecule type" value="Genomic_DNA"/>
</dbReference>
<sequence length="148" mass="16933">MHTEVPFRLRPLTGLEKQNLYVGPQTVAAAPRLPGLFEGVKMAPDEVKGGYRVTDFLTYNCLATDTDLYSDCLRSFWTCPHCHLHAPVTPMERVCHENACQPQQEPEEEAPEVSSQRSSLHRLFHCAVCQRDFSFTPTEILRHKKQHQ</sequence>
<evidence type="ECO:0000313" key="2">
    <source>
        <dbReference type="EMBL" id="OPJ82605.1"/>
    </source>
</evidence>
<dbReference type="InterPro" id="IPR056382">
    <property type="entry name" value="DHX34_Znf-C2H2"/>
</dbReference>
<dbReference type="OrthoDB" id="3363059at2759"/>
<organism evidence="2 3">
    <name type="scientific">Patagioenas fasciata monilis</name>
    <dbReference type="NCBI Taxonomy" id="372326"/>
    <lineage>
        <taxon>Eukaryota</taxon>
        <taxon>Metazoa</taxon>
        <taxon>Chordata</taxon>
        <taxon>Craniata</taxon>
        <taxon>Vertebrata</taxon>
        <taxon>Euteleostomi</taxon>
        <taxon>Archelosauria</taxon>
        <taxon>Archosauria</taxon>
        <taxon>Dinosauria</taxon>
        <taxon>Saurischia</taxon>
        <taxon>Theropoda</taxon>
        <taxon>Coelurosauria</taxon>
        <taxon>Aves</taxon>
        <taxon>Neognathae</taxon>
        <taxon>Neoaves</taxon>
        <taxon>Columbimorphae</taxon>
        <taxon>Columbiformes</taxon>
        <taxon>Columbidae</taxon>
        <taxon>Patagioenas</taxon>
    </lineage>
</organism>
<proteinExistence type="predicted"/>
<comment type="caution">
    <text evidence="2">The sequence shown here is derived from an EMBL/GenBank/DDBJ whole genome shotgun (WGS) entry which is preliminary data.</text>
</comment>
<accession>A0A1V4KDY4</accession>
<keyword evidence="2" id="KW-0347">Helicase</keyword>
<dbReference type="GO" id="GO:0004386">
    <property type="term" value="F:helicase activity"/>
    <property type="evidence" value="ECO:0007669"/>
    <property type="project" value="UniProtKB-KW"/>
</dbReference>
<keyword evidence="2" id="KW-0547">Nucleotide-binding</keyword>
<gene>
    <name evidence="2" type="ORF">AV530_019881</name>
</gene>
<keyword evidence="3" id="KW-1185">Reference proteome</keyword>
<dbReference type="Pfam" id="PF24485">
    <property type="entry name" value="zf-C2H2_DHX34"/>
    <property type="match status" value="1"/>
</dbReference>
<protein>
    <submittedName>
        <fullName evidence="2">Putative ATP-dependent RNA helicase DHX34-like</fullName>
    </submittedName>
</protein>
<keyword evidence="2" id="KW-0067">ATP-binding</keyword>
<feature type="domain" description="DHX34-like C2H2-type zinc finger" evidence="1">
    <location>
        <begin position="124"/>
        <end position="147"/>
    </location>
</feature>
<reference evidence="2 3" key="1">
    <citation type="submission" date="2016-02" db="EMBL/GenBank/DDBJ databases">
        <title>Band-tailed pigeon sequencing and assembly.</title>
        <authorList>
            <person name="Soares A.E."/>
            <person name="Novak B.J."/>
            <person name="Rice E.S."/>
            <person name="O'Connell B."/>
            <person name="Chang D."/>
            <person name="Weber S."/>
            <person name="Shapiro B."/>
        </authorList>
    </citation>
    <scope>NUCLEOTIDE SEQUENCE [LARGE SCALE GENOMIC DNA]</scope>
    <source>
        <strain evidence="2">BTP2013</strain>
        <tissue evidence="2">Blood</tissue>
    </source>
</reference>
<dbReference type="AlphaFoldDB" id="A0A1V4KDY4"/>
<evidence type="ECO:0000259" key="1">
    <source>
        <dbReference type="Pfam" id="PF24485"/>
    </source>
</evidence>
<name>A0A1V4KDY4_PATFA</name>